<proteinExistence type="predicted"/>
<sequence>MLLKFGDNNQPLLIRPKANLISCYRDNIDKIQLNLDSLGGWNEEYGFASTGQEVAPQPCICRNSQLDPERKYLEGENEIYREFYYIQNTNPERVIR</sequence>
<evidence type="ECO:0000313" key="1">
    <source>
        <dbReference type="EMBL" id="AKH37169.1"/>
    </source>
</evidence>
<gene>
    <name evidence="1" type="ORF">AAW31_03990</name>
</gene>
<dbReference type="AlphaFoldDB" id="A0A0F7KEB7"/>
<reference evidence="2" key="1">
    <citation type="submission" date="2015-05" db="EMBL/GenBank/DDBJ databases">
        <title>Draft genome of Nitrosomonas communis strain Nm2.</title>
        <authorList>
            <person name="Kozlowski J.A."/>
            <person name="Kits K.D."/>
            <person name="Stein L.Y."/>
        </authorList>
    </citation>
    <scope>NUCLEOTIDE SEQUENCE [LARGE SCALE GENOMIC DNA]</scope>
    <source>
        <strain evidence="2">Nm2</strain>
    </source>
</reference>
<accession>A0A0F7KEB7</accession>
<dbReference type="EMBL" id="CP011451">
    <property type="protein sequence ID" value="AKH37169.1"/>
    <property type="molecule type" value="Genomic_DNA"/>
</dbReference>
<protein>
    <submittedName>
        <fullName evidence="1">Uncharacterized protein</fullName>
    </submittedName>
</protein>
<dbReference type="Proteomes" id="UP000034156">
    <property type="component" value="Chromosome"/>
</dbReference>
<reference evidence="1 2" key="2">
    <citation type="journal article" date="2016" name="Genome Announc.">
        <title>Genome Sequence of Nitrosomonas communis Strain Nm2, a Mesophilic Ammonia-Oxidizing Bacterium Isolated from Mediterranean Soil.</title>
        <authorList>
            <person name="Kozlowski J.A."/>
            <person name="Kits K.D."/>
            <person name="Stein L.Y."/>
        </authorList>
    </citation>
    <scope>NUCLEOTIDE SEQUENCE [LARGE SCALE GENOMIC DNA]</scope>
    <source>
        <strain evidence="1 2">Nm2</strain>
    </source>
</reference>
<dbReference type="KEGG" id="nco:AAW31_03990"/>
<keyword evidence="2" id="KW-1185">Reference proteome</keyword>
<evidence type="ECO:0000313" key="2">
    <source>
        <dbReference type="Proteomes" id="UP000034156"/>
    </source>
</evidence>
<name>A0A0F7KEB7_9PROT</name>
<organism evidence="1 2">
    <name type="scientific">Nitrosomonas communis</name>
    <dbReference type="NCBI Taxonomy" id="44574"/>
    <lineage>
        <taxon>Bacteria</taxon>
        <taxon>Pseudomonadati</taxon>
        <taxon>Pseudomonadota</taxon>
        <taxon>Betaproteobacteria</taxon>
        <taxon>Nitrosomonadales</taxon>
        <taxon>Nitrosomonadaceae</taxon>
        <taxon>Nitrosomonas</taxon>
    </lineage>
</organism>